<name>A0ABZ1J7M1_9ACTN</name>
<keyword evidence="2" id="KW-1185">Reference proteome</keyword>
<gene>
    <name evidence="1" type="ORF">OHU27_31040</name>
</gene>
<reference evidence="1 2" key="1">
    <citation type="submission" date="2022-10" db="EMBL/GenBank/DDBJ databases">
        <title>The complete genomes of actinobacterial strains from the NBC collection.</title>
        <authorList>
            <person name="Joergensen T.S."/>
            <person name="Alvarez Arevalo M."/>
            <person name="Sterndorff E.B."/>
            <person name="Faurdal D."/>
            <person name="Vuksanovic O."/>
            <person name="Mourched A.-S."/>
            <person name="Charusanti P."/>
            <person name="Shaw S."/>
            <person name="Blin K."/>
            <person name="Weber T."/>
        </authorList>
    </citation>
    <scope>NUCLEOTIDE SEQUENCE [LARGE SCALE GENOMIC DNA]</scope>
    <source>
        <strain evidence="1 2">NBC_00206</strain>
    </source>
</reference>
<evidence type="ECO:0008006" key="3">
    <source>
        <dbReference type="Google" id="ProtNLM"/>
    </source>
</evidence>
<evidence type="ECO:0000313" key="2">
    <source>
        <dbReference type="Proteomes" id="UP001622690"/>
    </source>
</evidence>
<organism evidence="1 2">
    <name type="scientific">Streptomyces nigra</name>
    <dbReference type="NCBI Taxonomy" id="1827580"/>
    <lineage>
        <taxon>Bacteria</taxon>
        <taxon>Bacillati</taxon>
        <taxon>Actinomycetota</taxon>
        <taxon>Actinomycetes</taxon>
        <taxon>Kitasatosporales</taxon>
        <taxon>Streptomycetaceae</taxon>
        <taxon>Streptomyces</taxon>
    </lineage>
</organism>
<protein>
    <recommendedName>
        <fullName evidence="3">STAS domain-containing protein</fullName>
    </recommendedName>
</protein>
<evidence type="ECO:0000313" key="1">
    <source>
        <dbReference type="EMBL" id="WTO86629.1"/>
    </source>
</evidence>
<dbReference type="GeneID" id="95478807"/>
<dbReference type="EMBL" id="CP108125">
    <property type="protein sequence ID" value="WTO86629.1"/>
    <property type="molecule type" value="Genomic_DNA"/>
</dbReference>
<proteinExistence type="predicted"/>
<dbReference type="RefSeq" id="WP_108709835.1">
    <property type="nucleotide sequence ID" value="NZ_CP029043.1"/>
</dbReference>
<dbReference type="Proteomes" id="UP001622690">
    <property type="component" value="Chromosome"/>
</dbReference>
<sequence length="118" mass="12374">MLSHTLERGVLVITVHEDPGIGGRAALLTQVSDLVQGIRPSSVVIVLDEPAATEAAISVVLRVHRLCSHLDLVTFVATHSAPARRLLDANADTHGIRLVIHARAHTAIATATALTTAA</sequence>
<accession>A0ABZ1J7M1</accession>